<evidence type="ECO:0000256" key="9">
    <source>
        <dbReference type="SAM" id="MobiDB-lite"/>
    </source>
</evidence>
<dbReference type="GO" id="GO:0005615">
    <property type="term" value="C:extracellular space"/>
    <property type="evidence" value="ECO:0007669"/>
    <property type="project" value="TreeGrafter"/>
</dbReference>
<dbReference type="CTD" id="100329107"/>
<dbReference type="InterPro" id="IPR001111">
    <property type="entry name" value="TGF-b_propeptide"/>
</dbReference>
<comment type="similarity">
    <text evidence="2 8">Belongs to the TGF-beta family.</text>
</comment>
<evidence type="ECO:0000259" key="11">
    <source>
        <dbReference type="PROSITE" id="PS51362"/>
    </source>
</evidence>
<dbReference type="EMBL" id="GU224256">
    <property type="protein sequence ID" value="ADB22665.1"/>
    <property type="molecule type" value="mRNA"/>
</dbReference>
<keyword evidence="7" id="KW-0325">Glycoprotein</keyword>
<comment type="subcellular location">
    <subcellularLocation>
        <location evidence="1">Secreted</location>
    </subcellularLocation>
</comment>
<dbReference type="RefSeq" id="NP_001164721.1">
    <property type="nucleotide sequence ID" value="NM_001171250.1"/>
</dbReference>
<dbReference type="InterPro" id="IPR017948">
    <property type="entry name" value="TGFb_CS"/>
</dbReference>
<dbReference type="KEGG" id="sko:100329107"/>
<dbReference type="Pfam" id="PF00688">
    <property type="entry name" value="TGFb_propeptide"/>
    <property type="match status" value="1"/>
</dbReference>
<sequence length="420" mass="48479">MQRHTAMSYMQYILIFQVTVVVAFDFLVARNTNNMYPEEILIHCDQDSPGMSKQQGIPQMKHYGGSIDTLAEEFNQTLQKHQPVAASYMLELYNAMQNNDGSNLRYEKRAIRKSDTIKSFSTRLLGITRHEATSQLLYRYTFDIGVLNRGDKLRLAEVRLPFPDYHIIKKVRITLYEIIEVRCQEDNNKTCHQRDSVISQRVKNVCLKNNNAMVLLKVTKLVRRLVKSKSVNFTLELGIAYDNDDTLKTKMWVINNEAILVTFTQTQKKYKKSDKRLYRQEKNMFPVNRVIRAPNESSGKRQKKRGNGKKNNKLVDRPAYPCEKSDLMIDFEKIGWSAWVIFPKTFNAFQCVGSCSSRADGNPTNHAIIQGMVRKVSSNHVPTPSCVPVKLSPLSMIYYERGNIVVKEHEDMIVQECGCR</sequence>
<dbReference type="Pfam" id="PF00019">
    <property type="entry name" value="TGF_beta"/>
    <property type="match status" value="1"/>
</dbReference>
<keyword evidence="10" id="KW-1133">Transmembrane helix</keyword>
<dbReference type="Gene3D" id="2.60.120.970">
    <property type="match status" value="1"/>
</dbReference>
<keyword evidence="3" id="KW-0964">Secreted</keyword>
<dbReference type="GO" id="GO:0008083">
    <property type="term" value="F:growth factor activity"/>
    <property type="evidence" value="ECO:0007669"/>
    <property type="project" value="UniProtKB-KW"/>
</dbReference>
<dbReference type="PROSITE" id="PS00250">
    <property type="entry name" value="TGF_BETA_1"/>
    <property type="match status" value="1"/>
</dbReference>
<organism evidence="12">
    <name type="scientific">Saccoglossus kowalevskii</name>
    <name type="common">Acorn worm</name>
    <dbReference type="NCBI Taxonomy" id="10224"/>
    <lineage>
        <taxon>Eukaryota</taxon>
        <taxon>Metazoa</taxon>
        <taxon>Hemichordata</taxon>
        <taxon>Enteropneusta</taxon>
        <taxon>Harrimaniidae</taxon>
        <taxon>Saccoglossus</taxon>
    </lineage>
</organism>
<dbReference type="InterPro" id="IPR029034">
    <property type="entry name" value="Cystine-knot_cytokine"/>
</dbReference>
<keyword evidence="5 8" id="KW-0339">Growth factor</keyword>
<feature type="region of interest" description="Disordered" evidence="9">
    <location>
        <begin position="289"/>
        <end position="315"/>
    </location>
</feature>
<evidence type="ECO:0000256" key="7">
    <source>
        <dbReference type="ARBA" id="ARBA00023180"/>
    </source>
</evidence>
<evidence type="ECO:0000256" key="1">
    <source>
        <dbReference type="ARBA" id="ARBA00004613"/>
    </source>
</evidence>
<dbReference type="PANTHER" id="PTHR11848:SF302">
    <property type="entry name" value="TGF-BETA FAMILY PROFILE DOMAIN-CONTAINING PROTEIN"/>
    <property type="match status" value="1"/>
</dbReference>
<keyword evidence="4" id="KW-0732">Signal</keyword>
<evidence type="ECO:0000313" key="13">
    <source>
        <dbReference type="Proteomes" id="UP000694865"/>
    </source>
</evidence>
<keyword evidence="13" id="KW-1185">Reference proteome</keyword>
<reference evidence="14" key="2">
    <citation type="submission" date="2025-05" db="UniProtKB">
        <authorList>
            <consortium name="RefSeq"/>
        </authorList>
    </citation>
    <scope>IDENTIFICATION</scope>
</reference>
<proteinExistence type="evidence at transcript level"/>
<accession>D2XNN5</accession>
<protein>
    <submittedName>
        <fullName evidence="14">Nodal C</fullName>
    </submittedName>
    <submittedName>
        <fullName evidence="12">NodalC</fullName>
    </submittedName>
</protein>
<dbReference type="SMART" id="SM00204">
    <property type="entry name" value="TGFB"/>
    <property type="match status" value="1"/>
</dbReference>
<dbReference type="InterPro" id="IPR015615">
    <property type="entry name" value="TGF-beta-rel"/>
</dbReference>
<reference evidence="12" key="1">
    <citation type="submission" date="2009-11" db="EMBL/GenBank/DDBJ databases">
        <title>Evolution of Nodal signaling in deuterostomes.</title>
        <authorList>
            <person name="Wlizla M."/>
            <person name="Darras S."/>
            <person name="Gerhart J."/>
            <person name="Lowe C.J."/>
        </authorList>
    </citation>
    <scope>NUCLEOTIDE SEQUENCE</scope>
</reference>
<dbReference type="InterPro" id="IPR001839">
    <property type="entry name" value="TGF-b_C"/>
</dbReference>
<dbReference type="GO" id="GO:0005125">
    <property type="term" value="F:cytokine activity"/>
    <property type="evidence" value="ECO:0007669"/>
    <property type="project" value="TreeGrafter"/>
</dbReference>
<feature type="compositionally biased region" description="Basic residues" evidence="9">
    <location>
        <begin position="300"/>
        <end position="312"/>
    </location>
</feature>
<gene>
    <name evidence="14" type="primary">nodalC</name>
</gene>
<evidence type="ECO:0000256" key="3">
    <source>
        <dbReference type="ARBA" id="ARBA00022525"/>
    </source>
</evidence>
<evidence type="ECO:0000313" key="12">
    <source>
        <dbReference type="EMBL" id="ADB22665.1"/>
    </source>
</evidence>
<keyword evidence="6" id="KW-1015">Disulfide bond</keyword>
<evidence type="ECO:0000256" key="5">
    <source>
        <dbReference type="ARBA" id="ARBA00023030"/>
    </source>
</evidence>
<dbReference type="SUPFAM" id="SSF57501">
    <property type="entry name" value="Cystine-knot cytokines"/>
    <property type="match status" value="1"/>
</dbReference>
<name>D2XNN5_SACKO</name>
<evidence type="ECO:0000256" key="4">
    <source>
        <dbReference type="ARBA" id="ARBA00022729"/>
    </source>
</evidence>
<dbReference type="AlphaFoldDB" id="D2XNN5"/>
<feature type="transmembrane region" description="Helical" evidence="10">
    <location>
        <begin position="12"/>
        <end position="29"/>
    </location>
</feature>
<dbReference type="GeneID" id="100329107"/>
<evidence type="ECO:0000256" key="2">
    <source>
        <dbReference type="ARBA" id="ARBA00006656"/>
    </source>
</evidence>
<keyword evidence="10" id="KW-0472">Membrane</keyword>
<keyword evidence="10" id="KW-0812">Transmembrane</keyword>
<dbReference type="PROSITE" id="PS51362">
    <property type="entry name" value="TGF_BETA_2"/>
    <property type="match status" value="1"/>
</dbReference>
<dbReference type="OrthoDB" id="5949851at2759"/>
<feature type="domain" description="TGF-beta family profile" evidence="11">
    <location>
        <begin position="302"/>
        <end position="420"/>
    </location>
</feature>
<evidence type="ECO:0000256" key="6">
    <source>
        <dbReference type="ARBA" id="ARBA00023157"/>
    </source>
</evidence>
<evidence type="ECO:0000256" key="10">
    <source>
        <dbReference type="SAM" id="Phobius"/>
    </source>
</evidence>
<dbReference type="Gene3D" id="2.10.90.10">
    <property type="entry name" value="Cystine-knot cytokines"/>
    <property type="match status" value="1"/>
</dbReference>
<evidence type="ECO:0000313" key="14">
    <source>
        <dbReference type="RefSeq" id="NP_001164721.1"/>
    </source>
</evidence>
<dbReference type="FunFam" id="2.10.90.10:FF:000001">
    <property type="entry name" value="Bone morphogenetic protein 4"/>
    <property type="match status" value="1"/>
</dbReference>
<evidence type="ECO:0000256" key="8">
    <source>
        <dbReference type="RuleBase" id="RU000354"/>
    </source>
</evidence>
<dbReference type="Proteomes" id="UP000694865">
    <property type="component" value="Unplaced"/>
</dbReference>
<dbReference type="PANTHER" id="PTHR11848">
    <property type="entry name" value="TGF-BETA FAMILY"/>
    <property type="match status" value="1"/>
</dbReference>